<evidence type="ECO:0000313" key="8">
    <source>
        <dbReference type="EMBL" id="EOX94335.1"/>
    </source>
</evidence>
<dbReference type="InterPro" id="IPR042160">
    <property type="entry name" value="HD-Zip_IV"/>
</dbReference>
<sequence>MDCRAFPGPSSIKIEDLGKDIPLEASPHQEENKPSADKGKAIAASSVRLKTYQRRVSEYQKLQCANNYFKAAYQEVMRMAEEAGTWVRMKPGLGSLDDIVNEFQTPALPGKKLESSVATAVIPNVRASEMVTMMMNVNKKWSKSLFPIVNYGEEYTPRRILQHLRNTDTAIKGVVQVYAELQLPTTSVPTRYFDFFRYVKEIMKSIYIVVDISSHYLGDGSANCNSRKRPSGVIIRERGPLDCEIICVENVEVDEPRENMYSSKTSSNFAFCVNHWISTLLWKLRRDRSTFIDVKIDLHHSAGDYLLALTRSMKHFFMECFSEHPNEDLLSVLTNAEDPIRLLHNKTLEEFIGYVGLNSFHIQAKPLSVFQFLMKKDLQLQFRSTSNSDTEEEPEELFKFITDDKSNTISLHRKKVEEEARYCLQEATRDEYCSFILSKLINEDHVNFNIVSGVQSIYQKGDDRVLDTVTSGFAIMPDGPGGLQCDGSLVTFLVQLHYDRTEGPVTLDTVREDFLSDLIEIIRELKEELVGEKEDMVVS</sequence>
<evidence type="ECO:0000259" key="7">
    <source>
        <dbReference type="PROSITE" id="PS50848"/>
    </source>
</evidence>
<keyword evidence="9" id="KW-1185">Reference proteome</keyword>
<keyword evidence="2" id="KW-0238">DNA-binding</keyword>
<dbReference type="EMBL" id="CM001879">
    <property type="protein sequence ID" value="EOX94335.1"/>
    <property type="molecule type" value="Genomic_DNA"/>
</dbReference>
<reference evidence="8 9" key="1">
    <citation type="journal article" date="2013" name="Genome Biol.">
        <title>The genome sequence of the most widely cultivated cacao type and its use to identify candidate genes regulating pod color.</title>
        <authorList>
            <person name="Motamayor J.C."/>
            <person name="Mockaitis K."/>
            <person name="Schmutz J."/>
            <person name="Haiminen N."/>
            <person name="Iii D.L."/>
            <person name="Cornejo O."/>
            <person name="Findley S.D."/>
            <person name="Zheng P."/>
            <person name="Utro F."/>
            <person name="Royaert S."/>
            <person name="Saski C."/>
            <person name="Jenkins J."/>
            <person name="Podicheti R."/>
            <person name="Zhao M."/>
            <person name="Scheffler B.E."/>
            <person name="Stack J.C."/>
            <person name="Feltus F.A."/>
            <person name="Mustiga G.M."/>
            <person name="Amores F."/>
            <person name="Phillips W."/>
            <person name="Marelli J.P."/>
            <person name="May G.D."/>
            <person name="Shapiro H."/>
            <person name="Ma J."/>
            <person name="Bustamante C.D."/>
            <person name="Schnell R.J."/>
            <person name="Main D."/>
            <person name="Gilbert D."/>
            <person name="Parida L."/>
            <person name="Kuhn D.N."/>
        </authorList>
    </citation>
    <scope>NUCLEOTIDE SEQUENCE [LARGE SCALE GENOMIC DNA]</scope>
    <source>
        <strain evidence="9">cv. Matina 1-6</strain>
    </source>
</reference>
<dbReference type="PANTHER" id="PTHR45654:SF90">
    <property type="entry name" value="HOMEOBOX-LEUCINE ZIPPER PROTEIN ROC7-LIKE"/>
    <property type="match status" value="1"/>
</dbReference>
<dbReference type="AlphaFoldDB" id="A0A061DNQ3"/>
<dbReference type="GO" id="GO:0008289">
    <property type="term" value="F:lipid binding"/>
    <property type="evidence" value="ECO:0007669"/>
    <property type="project" value="InterPro"/>
</dbReference>
<dbReference type="STRING" id="3641.A0A061DNQ3"/>
<protein>
    <submittedName>
        <fullName evidence="8">Protodermal factor 2, putative</fullName>
    </submittedName>
</protein>
<dbReference type="OMA" id="ECINEAP"/>
<dbReference type="Gramene" id="EOX94335">
    <property type="protein sequence ID" value="EOX94335"/>
    <property type="gene ID" value="TCM_003923"/>
</dbReference>
<dbReference type="HOGENOM" id="CLU_505708_0_0_1"/>
<dbReference type="Proteomes" id="UP000026915">
    <property type="component" value="Chromosome 1"/>
</dbReference>
<evidence type="ECO:0000256" key="6">
    <source>
        <dbReference type="SAM" id="MobiDB-lite"/>
    </source>
</evidence>
<proteinExistence type="predicted"/>
<evidence type="ECO:0000256" key="5">
    <source>
        <dbReference type="ARBA" id="ARBA00023242"/>
    </source>
</evidence>
<keyword evidence="1" id="KW-0805">Transcription regulation</keyword>
<evidence type="ECO:0000313" key="9">
    <source>
        <dbReference type="Proteomes" id="UP000026915"/>
    </source>
</evidence>
<evidence type="ECO:0000256" key="1">
    <source>
        <dbReference type="ARBA" id="ARBA00023015"/>
    </source>
</evidence>
<dbReference type="eggNOG" id="ENOG502SRNB">
    <property type="taxonomic scope" value="Eukaryota"/>
</dbReference>
<dbReference type="GO" id="GO:0003677">
    <property type="term" value="F:DNA binding"/>
    <property type="evidence" value="ECO:0007669"/>
    <property type="project" value="UniProtKB-KW"/>
</dbReference>
<dbReference type="Pfam" id="PF25797">
    <property type="entry name" value="PDF2_C"/>
    <property type="match status" value="1"/>
</dbReference>
<dbReference type="PANTHER" id="PTHR45654">
    <property type="entry name" value="HOMEOBOX-LEUCINE ZIPPER PROTEIN MERISTEM L1"/>
    <property type="match status" value="1"/>
</dbReference>
<gene>
    <name evidence="8" type="ORF">TCM_003923</name>
</gene>
<accession>A0A061DNQ3</accession>
<feature type="domain" description="START" evidence="7">
    <location>
        <begin position="86"/>
        <end position="289"/>
    </location>
</feature>
<keyword evidence="5" id="KW-0539">Nucleus</keyword>
<organism evidence="8 9">
    <name type="scientific">Theobroma cacao</name>
    <name type="common">Cacao</name>
    <name type="synonym">Cocoa</name>
    <dbReference type="NCBI Taxonomy" id="3641"/>
    <lineage>
        <taxon>Eukaryota</taxon>
        <taxon>Viridiplantae</taxon>
        <taxon>Streptophyta</taxon>
        <taxon>Embryophyta</taxon>
        <taxon>Tracheophyta</taxon>
        <taxon>Spermatophyta</taxon>
        <taxon>Magnoliopsida</taxon>
        <taxon>eudicotyledons</taxon>
        <taxon>Gunneridae</taxon>
        <taxon>Pentapetalae</taxon>
        <taxon>rosids</taxon>
        <taxon>malvids</taxon>
        <taxon>Malvales</taxon>
        <taxon>Malvaceae</taxon>
        <taxon>Byttnerioideae</taxon>
        <taxon>Theobroma</taxon>
    </lineage>
</organism>
<feature type="region of interest" description="Disordered" evidence="6">
    <location>
        <begin position="1"/>
        <end position="40"/>
    </location>
</feature>
<keyword evidence="3" id="KW-0371">Homeobox</keyword>
<dbReference type="InterPro" id="IPR057993">
    <property type="entry name" value="HD-Zip_IV_C"/>
</dbReference>
<keyword evidence="4" id="KW-0804">Transcription</keyword>
<evidence type="ECO:0000256" key="2">
    <source>
        <dbReference type="ARBA" id="ARBA00023125"/>
    </source>
</evidence>
<dbReference type="SUPFAM" id="SSF55961">
    <property type="entry name" value="Bet v1-like"/>
    <property type="match status" value="1"/>
</dbReference>
<dbReference type="Pfam" id="PF01852">
    <property type="entry name" value="START"/>
    <property type="match status" value="1"/>
</dbReference>
<dbReference type="InterPro" id="IPR002913">
    <property type="entry name" value="START_lipid-bd_dom"/>
</dbReference>
<evidence type="ECO:0000256" key="3">
    <source>
        <dbReference type="ARBA" id="ARBA00023155"/>
    </source>
</evidence>
<dbReference type="PROSITE" id="PS50848">
    <property type="entry name" value="START"/>
    <property type="match status" value="1"/>
</dbReference>
<evidence type="ECO:0000256" key="4">
    <source>
        <dbReference type="ARBA" id="ARBA00023163"/>
    </source>
</evidence>
<name>A0A061DNQ3_THECC</name>
<dbReference type="InParanoid" id="A0A061DNQ3"/>
<feature type="compositionally biased region" description="Basic and acidic residues" evidence="6">
    <location>
        <begin position="13"/>
        <end position="40"/>
    </location>
</feature>